<evidence type="ECO:0000313" key="2">
    <source>
        <dbReference type="EMBL" id="MPN33105.1"/>
    </source>
</evidence>
<dbReference type="PROSITE" id="PS51078">
    <property type="entry name" value="ICLR_ED"/>
    <property type="match status" value="1"/>
</dbReference>
<dbReference type="InterPro" id="IPR014757">
    <property type="entry name" value="Tscrpt_reg_IclR_C"/>
</dbReference>
<dbReference type="Pfam" id="PF01614">
    <property type="entry name" value="IclR_C"/>
    <property type="match status" value="1"/>
</dbReference>
<dbReference type="InterPro" id="IPR029016">
    <property type="entry name" value="GAF-like_dom_sf"/>
</dbReference>
<dbReference type="GO" id="GO:0003700">
    <property type="term" value="F:DNA-binding transcription factor activity"/>
    <property type="evidence" value="ECO:0007669"/>
    <property type="project" value="TreeGrafter"/>
</dbReference>
<feature type="domain" description="IclR-ED" evidence="1">
    <location>
        <begin position="1"/>
        <end position="183"/>
    </location>
</feature>
<dbReference type="GO" id="GO:0003677">
    <property type="term" value="F:DNA binding"/>
    <property type="evidence" value="ECO:0007669"/>
    <property type="project" value="TreeGrafter"/>
</dbReference>
<dbReference type="EMBL" id="VSSQ01085453">
    <property type="protein sequence ID" value="MPN33105.1"/>
    <property type="molecule type" value="Genomic_DNA"/>
</dbReference>
<dbReference type="InterPro" id="IPR050707">
    <property type="entry name" value="HTH_MetabolicPath_Reg"/>
</dbReference>
<comment type="caution">
    <text evidence="2">The sequence shown here is derived from an EMBL/GenBank/DDBJ whole genome shotgun (WGS) entry which is preliminary data.</text>
</comment>
<name>A0A645H259_9ZZZZ</name>
<dbReference type="AlphaFoldDB" id="A0A645H259"/>
<dbReference type="PANTHER" id="PTHR30136:SF35">
    <property type="entry name" value="HTH-TYPE TRANSCRIPTIONAL REGULATOR RV1719"/>
    <property type="match status" value="1"/>
</dbReference>
<dbReference type="GO" id="GO:0045892">
    <property type="term" value="P:negative regulation of DNA-templated transcription"/>
    <property type="evidence" value="ECO:0007669"/>
    <property type="project" value="TreeGrafter"/>
</dbReference>
<gene>
    <name evidence="2" type="primary">kipR_14</name>
    <name evidence="2" type="ORF">SDC9_180588</name>
</gene>
<evidence type="ECO:0000259" key="1">
    <source>
        <dbReference type="PROSITE" id="PS51078"/>
    </source>
</evidence>
<dbReference type="PANTHER" id="PTHR30136">
    <property type="entry name" value="HELIX-TURN-HELIX TRANSCRIPTIONAL REGULATOR, ICLR FAMILY"/>
    <property type="match status" value="1"/>
</dbReference>
<organism evidence="2">
    <name type="scientific">bioreactor metagenome</name>
    <dbReference type="NCBI Taxonomy" id="1076179"/>
    <lineage>
        <taxon>unclassified sequences</taxon>
        <taxon>metagenomes</taxon>
        <taxon>ecological metagenomes</taxon>
    </lineage>
</organism>
<reference evidence="2" key="1">
    <citation type="submission" date="2019-08" db="EMBL/GenBank/DDBJ databases">
        <authorList>
            <person name="Kucharzyk K."/>
            <person name="Murdoch R.W."/>
            <person name="Higgins S."/>
            <person name="Loffler F."/>
        </authorList>
    </citation>
    <scope>NUCLEOTIDE SEQUENCE</scope>
</reference>
<dbReference type="SUPFAM" id="SSF55781">
    <property type="entry name" value="GAF domain-like"/>
    <property type="match status" value="1"/>
</dbReference>
<protein>
    <submittedName>
        <fullName evidence="2">HTH-type transcriptional regulator KipR</fullName>
    </submittedName>
</protein>
<proteinExistence type="predicted"/>
<accession>A0A645H259</accession>
<dbReference type="Gene3D" id="3.30.450.40">
    <property type="match status" value="1"/>
</dbReference>
<sequence length="184" mass="20800">MIAKGFQALNQLDIRALAKPELRHLTDRYNENSMLMIEQNEQVVIIELCEANVPIKLTMRLGQCHPFYRGAAPKVLLAFQPEERIRSVVERIVFEPLTGNTIREKSVLLERLAQIRRDGHCISEGEIDSQTLAVAVPIMDAQNRIIASMAVSGPQSRVDRQNIKSMIEDLKESAKRISQRLGAQ</sequence>